<reference evidence="1 2" key="1">
    <citation type="submission" date="2017-03" db="EMBL/GenBank/DDBJ databases">
        <title>Genome sequence of Methanobrevibacter thaueri.</title>
        <authorList>
            <person name="Poehlein A."/>
            <person name="Seedorf H."/>
            <person name="Daniel R."/>
        </authorList>
    </citation>
    <scope>NUCLEOTIDE SEQUENCE [LARGE SCALE GENOMIC DNA]</scope>
    <source>
        <strain evidence="1 2">DSM 11995</strain>
    </source>
</reference>
<evidence type="ECO:0000313" key="2">
    <source>
        <dbReference type="Proteomes" id="UP000251717"/>
    </source>
</evidence>
<dbReference type="OrthoDB" id="139211at2157"/>
<name>A0A315XMI2_9EURY</name>
<accession>A0A315XMI2</accession>
<evidence type="ECO:0000313" key="1">
    <source>
        <dbReference type="EMBL" id="PWB87525.1"/>
    </source>
</evidence>
<evidence type="ECO:0008006" key="3">
    <source>
        <dbReference type="Google" id="ProtNLM"/>
    </source>
</evidence>
<protein>
    <recommendedName>
        <fullName evidence="3">DUF3795 domain-containing protein</fullName>
    </recommendedName>
</protein>
<comment type="caution">
    <text evidence="1">The sequence shown here is derived from an EMBL/GenBank/DDBJ whole genome shotgun (WGS) entry which is preliminary data.</text>
</comment>
<dbReference type="RefSeq" id="WP_116591762.1">
    <property type="nucleotide sequence ID" value="NZ_MZGS01000019.1"/>
</dbReference>
<proteinExistence type="predicted"/>
<dbReference type="InterPro" id="IPR024227">
    <property type="entry name" value="DUF3795"/>
</dbReference>
<gene>
    <name evidence="1" type="ORF">MBBTH_07920</name>
</gene>
<dbReference type="Pfam" id="PF12675">
    <property type="entry name" value="DUF3795"/>
    <property type="match status" value="1"/>
</dbReference>
<keyword evidence="2" id="KW-1185">Reference proteome</keyword>
<dbReference type="EMBL" id="MZGS01000019">
    <property type="protein sequence ID" value="PWB87525.1"/>
    <property type="molecule type" value="Genomic_DNA"/>
</dbReference>
<sequence length="138" mass="15291">MKMPGELDSKLLAPCGINCISCEKFQNPCGGCLISDDGKSKASLKCKIKTCFDKKNFIYCGRCSEFPCPQMKKHSKKYIKRHGLDTLSSAKRIKTTGIGRMMAQDRERWSCPECGGVVKFQNKTCSECGFKVGVSDIS</sequence>
<organism evidence="1 2">
    <name type="scientific">Methanobrevibacter thaueri</name>
    <dbReference type="NCBI Taxonomy" id="190975"/>
    <lineage>
        <taxon>Archaea</taxon>
        <taxon>Methanobacteriati</taxon>
        <taxon>Methanobacteriota</taxon>
        <taxon>Methanomada group</taxon>
        <taxon>Methanobacteria</taxon>
        <taxon>Methanobacteriales</taxon>
        <taxon>Methanobacteriaceae</taxon>
        <taxon>Methanobrevibacter</taxon>
    </lineage>
</organism>
<dbReference type="AlphaFoldDB" id="A0A315XMI2"/>
<dbReference type="Proteomes" id="UP000251717">
    <property type="component" value="Unassembled WGS sequence"/>
</dbReference>